<dbReference type="Gene3D" id="3.20.20.190">
    <property type="entry name" value="Phosphatidylinositol (PI) phosphodiesterase"/>
    <property type="match status" value="1"/>
</dbReference>
<dbReference type="SUPFAM" id="SSF51695">
    <property type="entry name" value="PLC-like phosphodiesterases"/>
    <property type="match status" value="1"/>
</dbReference>
<name>A0A6J6JV22_9ZZZZ</name>
<evidence type="ECO:0000313" key="2">
    <source>
        <dbReference type="EMBL" id="CAB4641351.1"/>
    </source>
</evidence>
<proteinExistence type="predicted"/>
<accession>A0A6J6JV22</accession>
<gene>
    <name evidence="2" type="ORF">UFOPK2166_00227</name>
</gene>
<feature type="domain" description="GP-PDE" evidence="1">
    <location>
        <begin position="15"/>
        <end position="240"/>
    </location>
</feature>
<protein>
    <submittedName>
        <fullName evidence="2">Unannotated protein</fullName>
    </submittedName>
</protein>
<dbReference type="PROSITE" id="PS51704">
    <property type="entry name" value="GP_PDE"/>
    <property type="match status" value="1"/>
</dbReference>
<dbReference type="PANTHER" id="PTHR46211">
    <property type="entry name" value="GLYCEROPHOSPHORYL DIESTER PHOSPHODIESTERASE"/>
    <property type="match status" value="1"/>
</dbReference>
<evidence type="ECO:0000259" key="1">
    <source>
        <dbReference type="PROSITE" id="PS51704"/>
    </source>
</evidence>
<dbReference type="GO" id="GO:0008081">
    <property type="term" value="F:phosphoric diester hydrolase activity"/>
    <property type="evidence" value="ECO:0007669"/>
    <property type="project" value="InterPro"/>
</dbReference>
<sequence length="245" mass="26836">MTRAHWGKVGVANGPQVIAHRGASAVEKENTTMAFHRAAQMGSHAAELDIRLCASGEIVVHHNAVLDNGRAINKLDFAELPSHIPTLQQALEACENMWVNIEIKNDPTEPDFDTSEMLANSMVQLLKTMGPPEQWLISSFRRESVDTVQSLWPQLPTAWLTVGVPDEDADSVAKSLAASGHQAIHPNVYTLTQHVVTVMHANGLSVNTWTVDDPKRMSQLLDWGVDGLCTNTPDVALALIAQRER</sequence>
<dbReference type="EMBL" id="CAEZWB010000016">
    <property type="protein sequence ID" value="CAB4641351.1"/>
    <property type="molecule type" value="Genomic_DNA"/>
</dbReference>
<dbReference type="CDD" id="cd08556">
    <property type="entry name" value="GDPD"/>
    <property type="match status" value="1"/>
</dbReference>
<dbReference type="InterPro" id="IPR030395">
    <property type="entry name" value="GP_PDE_dom"/>
</dbReference>
<dbReference type="AlphaFoldDB" id="A0A6J6JV22"/>
<reference evidence="2" key="1">
    <citation type="submission" date="2020-05" db="EMBL/GenBank/DDBJ databases">
        <authorList>
            <person name="Chiriac C."/>
            <person name="Salcher M."/>
            <person name="Ghai R."/>
            <person name="Kavagutti S V."/>
        </authorList>
    </citation>
    <scope>NUCLEOTIDE SEQUENCE</scope>
</reference>
<dbReference type="PANTHER" id="PTHR46211:SF14">
    <property type="entry name" value="GLYCEROPHOSPHODIESTER PHOSPHODIESTERASE"/>
    <property type="match status" value="1"/>
</dbReference>
<dbReference type="Pfam" id="PF03009">
    <property type="entry name" value="GDPD"/>
    <property type="match status" value="1"/>
</dbReference>
<dbReference type="GO" id="GO:0006629">
    <property type="term" value="P:lipid metabolic process"/>
    <property type="evidence" value="ECO:0007669"/>
    <property type="project" value="InterPro"/>
</dbReference>
<organism evidence="2">
    <name type="scientific">freshwater metagenome</name>
    <dbReference type="NCBI Taxonomy" id="449393"/>
    <lineage>
        <taxon>unclassified sequences</taxon>
        <taxon>metagenomes</taxon>
        <taxon>ecological metagenomes</taxon>
    </lineage>
</organism>
<dbReference type="InterPro" id="IPR017946">
    <property type="entry name" value="PLC-like_Pdiesterase_TIM-brl"/>
</dbReference>